<keyword evidence="7" id="KW-0067">ATP-binding</keyword>
<proteinExistence type="inferred from homology"/>
<comment type="catalytic activity">
    <reaction evidence="9">
        <text>oxaloacetate + ATP = phosphoenolpyruvate + ADP + CO2</text>
        <dbReference type="Rhea" id="RHEA:18617"/>
        <dbReference type="ChEBI" id="CHEBI:16452"/>
        <dbReference type="ChEBI" id="CHEBI:16526"/>
        <dbReference type="ChEBI" id="CHEBI:30616"/>
        <dbReference type="ChEBI" id="CHEBI:58702"/>
        <dbReference type="ChEBI" id="CHEBI:456216"/>
        <dbReference type="EC" id="4.1.1.49"/>
    </reaction>
</comment>
<dbReference type="UniPathway" id="UPA00138"/>
<dbReference type="Gene3D" id="3.90.228.20">
    <property type="match status" value="1"/>
</dbReference>
<keyword evidence="4" id="KW-0312">Gluconeogenesis</keyword>
<evidence type="ECO:0000256" key="5">
    <source>
        <dbReference type="ARBA" id="ARBA00022741"/>
    </source>
</evidence>
<dbReference type="Gene3D" id="3.40.449.10">
    <property type="entry name" value="Phosphoenolpyruvate Carboxykinase, domain 1"/>
    <property type="match status" value="1"/>
</dbReference>
<dbReference type="GO" id="GO:0004612">
    <property type="term" value="F:phosphoenolpyruvate carboxykinase (ATP) activity"/>
    <property type="evidence" value="ECO:0007669"/>
    <property type="project" value="UniProtKB-EC"/>
</dbReference>
<dbReference type="EC" id="4.1.1.49" evidence="3"/>
<keyword evidence="6" id="KW-0210">Decarboxylase</keyword>
<evidence type="ECO:0000256" key="3">
    <source>
        <dbReference type="ARBA" id="ARBA00012363"/>
    </source>
</evidence>
<name>A0A520KW82_9EURY</name>
<reference evidence="10 11" key="1">
    <citation type="journal article" date="2019" name="Nat. Microbiol.">
        <title>Wide diversity of methane and short-chain alkane metabolisms in uncultured archaea.</title>
        <authorList>
            <person name="Borrel G."/>
            <person name="Adam P.S."/>
            <person name="McKay L.J."/>
            <person name="Chen L.X."/>
            <person name="Sierra-Garcia I.N."/>
            <person name="Sieber C.M."/>
            <person name="Letourneur Q."/>
            <person name="Ghozlane A."/>
            <person name="Andersen G.L."/>
            <person name="Li W.J."/>
            <person name="Hallam S.J."/>
            <person name="Muyzer G."/>
            <person name="de Oliveira V.M."/>
            <person name="Inskeep W.P."/>
            <person name="Banfield J.F."/>
            <person name="Gribaldo S."/>
        </authorList>
    </citation>
    <scope>NUCLEOTIDE SEQUENCE [LARGE SCALE GENOMIC DNA]</scope>
    <source>
        <strain evidence="10">NM1b</strain>
    </source>
</reference>
<dbReference type="GO" id="GO:0005524">
    <property type="term" value="F:ATP binding"/>
    <property type="evidence" value="ECO:0007669"/>
    <property type="project" value="UniProtKB-KW"/>
</dbReference>
<gene>
    <name evidence="10" type="ORF">EF807_05260</name>
</gene>
<dbReference type="InterPro" id="IPR001272">
    <property type="entry name" value="PEP_carboxykinase_ATP"/>
</dbReference>
<dbReference type="NCBIfam" id="NF006821">
    <property type="entry name" value="PRK09344.1-3"/>
    <property type="match status" value="1"/>
</dbReference>
<evidence type="ECO:0000256" key="6">
    <source>
        <dbReference type="ARBA" id="ARBA00022793"/>
    </source>
</evidence>
<comment type="caution">
    <text evidence="10">The sequence shown here is derived from an EMBL/GenBank/DDBJ whole genome shotgun (WGS) entry which is preliminary data.</text>
</comment>
<evidence type="ECO:0000313" key="10">
    <source>
        <dbReference type="EMBL" id="RZN68826.1"/>
    </source>
</evidence>
<dbReference type="InterPro" id="IPR013035">
    <property type="entry name" value="PEP_carboxykinase_C"/>
</dbReference>
<dbReference type="GO" id="GO:0006094">
    <property type="term" value="P:gluconeogenesis"/>
    <property type="evidence" value="ECO:0007669"/>
    <property type="project" value="UniProtKB-UniPathway"/>
</dbReference>
<evidence type="ECO:0000256" key="4">
    <source>
        <dbReference type="ARBA" id="ARBA00022432"/>
    </source>
</evidence>
<organism evidence="10 11">
    <name type="scientific">Candidatus Methanolliviera hydrocarbonicum</name>
    <dbReference type="NCBI Taxonomy" id="2491085"/>
    <lineage>
        <taxon>Archaea</taxon>
        <taxon>Methanobacteriati</taxon>
        <taxon>Methanobacteriota</taxon>
        <taxon>Candidatus Methanoliparia</taxon>
        <taxon>Candidatus Methanoliparales</taxon>
        <taxon>Candidatus Methanollivieraceae</taxon>
        <taxon>Candidatus Methanolliviera</taxon>
    </lineage>
</organism>
<evidence type="ECO:0000256" key="2">
    <source>
        <dbReference type="ARBA" id="ARBA00006052"/>
    </source>
</evidence>
<evidence type="ECO:0000256" key="7">
    <source>
        <dbReference type="ARBA" id="ARBA00022840"/>
    </source>
</evidence>
<keyword evidence="10" id="KW-0418">Kinase</keyword>
<dbReference type="Gene3D" id="2.170.8.10">
    <property type="entry name" value="Phosphoenolpyruvate Carboxykinase, domain 2"/>
    <property type="match status" value="1"/>
</dbReference>
<protein>
    <recommendedName>
        <fullName evidence="3">phosphoenolpyruvate carboxykinase (ATP)</fullName>
        <ecNumber evidence="3">4.1.1.49</ecNumber>
    </recommendedName>
</protein>
<keyword evidence="8 10" id="KW-0456">Lyase</keyword>
<dbReference type="PANTHER" id="PTHR30031">
    <property type="entry name" value="PHOSPHOENOLPYRUVATE CARBOXYKINASE ATP"/>
    <property type="match status" value="1"/>
</dbReference>
<keyword evidence="5" id="KW-0547">Nucleotide-binding</keyword>
<dbReference type="EMBL" id="RXIL01000094">
    <property type="protein sequence ID" value="RZN68826.1"/>
    <property type="molecule type" value="Genomic_DNA"/>
</dbReference>
<dbReference type="SUPFAM" id="SSF53795">
    <property type="entry name" value="PEP carboxykinase-like"/>
    <property type="match status" value="1"/>
</dbReference>
<accession>A0A520KW82</accession>
<keyword evidence="10" id="KW-0808">Transferase</keyword>
<dbReference type="GO" id="GO:0005829">
    <property type="term" value="C:cytosol"/>
    <property type="evidence" value="ECO:0007669"/>
    <property type="project" value="TreeGrafter"/>
</dbReference>
<sequence>MSFDLTLFAKTAERIRERALEEERLIDNPSDEVLRSIVEREPEVKKTIYGNLVAYSEPTSRAANFTENSVDHPFGEEELKLLKLCEEVLAKERLISVDRVVGDKLSGTTVRLTVPEKFAHVAYGGKNLFAPIKEKIERPTYEMIMFADDAFEANKSKPLSQKDIAIRLAMLDDGRVIKIIRNSNYIGEYKKGVFAAEDWSAKRRGGIFLHAGCRDDRIQSAHGDYKNVRSLFVALTANGKTTTTCKILARKEGEVSWLIQDDGGTLMPDGSFHGFEGGGIYAKTESVDVEIQTEIFYGLLSQNTLCENVYVTEEGEMDFFNFERTSNGRAVICRRDFMHAGVNISVDGINNIVLITRGAIIPAVSKLTLEQATALMVLGQSMESSSGDPENVGKIRSVFFYDPFAAGDRDEHANRFYNILKKFPNINYYLLNTGGMGRGYRYKDITLSHTMSILDSLLRGGLEDWIDSSTGFKIPKSVRNVDDIYFHPEKLYPVSEFEEKQNKLNEIRRKTIERIEGLHPDIKNVFSKE</sequence>
<dbReference type="GO" id="GO:0016301">
    <property type="term" value="F:kinase activity"/>
    <property type="evidence" value="ECO:0007669"/>
    <property type="project" value="UniProtKB-KW"/>
</dbReference>
<evidence type="ECO:0000313" key="11">
    <source>
        <dbReference type="Proteomes" id="UP000320766"/>
    </source>
</evidence>
<evidence type="ECO:0000256" key="9">
    <source>
        <dbReference type="ARBA" id="ARBA00047371"/>
    </source>
</evidence>
<dbReference type="Pfam" id="PF01293">
    <property type="entry name" value="PEPCK_ATP"/>
    <property type="match status" value="1"/>
</dbReference>
<keyword evidence="10" id="KW-0670">Pyruvate</keyword>
<dbReference type="InterPro" id="IPR008210">
    <property type="entry name" value="PEP_carboxykinase_N"/>
</dbReference>
<evidence type="ECO:0000256" key="1">
    <source>
        <dbReference type="ARBA" id="ARBA00004742"/>
    </source>
</evidence>
<dbReference type="AlphaFoldDB" id="A0A520KW82"/>
<comment type="similarity">
    <text evidence="2">Belongs to the phosphoenolpyruvate carboxykinase (ATP) family.</text>
</comment>
<comment type="pathway">
    <text evidence="1">Carbohydrate biosynthesis; gluconeogenesis.</text>
</comment>
<evidence type="ECO:0000256" key="8">
    <source>
        <dbReference type="ARBA" id="ARBA00023239"/>
    </source>
</evidence>
<dbReference type="Proteomes" id="UP000320766">
    <property type="component" value="Unassembled WGS sequence"/>
</dbReference>
<dbReference type="PANTHER" id="PTHR30031:SF0">
    <property type="entry name" value="PHOSPHOENOLPYRUVATE CARBOXYKINASE (ATP)"/>
    <property type="match status" value="1"/>
</dbReference>